<gene>
    <name evidence="1" type="ORF">SCLCIDRAFT_103430</name>
</gene>
<reference evidence="1 2" key="1">
    <citation type="submission" date="2014-04" db="EMBL/GenBank/DDBJ databases">
        <authorList>
            <consortium name="DOE Joint Genome Institute"/>
            <person name="Kuo A."/>
            <person name="Kohler A."/>
            <person name="Nagy L.G."/>
            <person name="Floudas D."/>
            <person name="Copeland A."/>
            <person name="Barry K.W."/>
            <person name="Cichocki N."/>
            <person name="Veneault-Fourrey C."/>
            <person name="LaButti K."/>
            <person name="Lindquist E.A."/>
            <person name="Lipzen A."/>
            <person name="Lundell T."/>
            <person name="Morin E."/>
            <person name="Murat C."/>
            <person name="Sun H."/>
            <person name="Tunlid A."/>
            <person name="Henrissat B."/>
            <person name="Grigoriev I.V."/>
            <person name="Hibbett D.S."/>
            <person name="Martin F."/>
            <person name="Nordberg H.P."/>
            <person name="Cantor M.N."/>
            <person name="Hua S.X."/>
        </authorList>
    </citation>
    <scope>NUCLEOTIDE SEQUENCE [LARGE SCALE GENOMIC DNA]</scope>
    <source>
        <strain evidence="1 2">Foug A</strain>
    </source>
</reference>
<dbReference type="AlphaFoldDB" id="A0A0C3A7K3"/>
<dbReference type="InParanoid" id="A0A0C3A7K3"/>
<keyword evidence="2" id="KW-1185">Reference proteome</keyword>
<protein>
    <submittedName>
        <fullName evidence="1">Uncharacterized protein</fullName>
    </submittedName>
</protein>
<proteinExistence type="predicted"/>
<reference evidence="2" key="2">
    <citation type="submission" date="2015-01" db="EMBL/GenBank/DDBJ databases">
        <title>Evolutionary Origins and Diversification of the Mycorrhizal Mutualists.</title>
        <authorList>
            <consortium name="DOE Joint Genome Institute"/>
            <consortium name="Mycorrhizal Genomics Consortium"/>
            <person name="Kohler A."/>
            <person name="Kuo A."/>
            <person name="Nagy L.G."/>
            <person name="Floudas D."/>
            <person name="Copeland A."/>
            <person name="Barry K.W."/>
            <person name="Cichocki N."/>
            <person name="Veneault-Fourrey C."/>
            <person name="LaButti K."/>
            <person name="Lindquist E.A."/>
            <person name="Lipzen A."/>
            <person name="Lundell T."/>
            <person name="Morin E."/>
            <person name="Murat C."/>
            <person name="Riley R."/>
            <person name="Ohm R."/>
            <person name="Sun H."/>
            <person name="Tunlid A."/>
            <person name="Henrissat B."/>
            <person name="Grigoriev I.V."/>
            <person name="Hibbett D.S."/>
            <person name="Martin F."/>
        </authorList>
    </citation>
    <scope>NUCLEOTIDE SEQUENCE [LARGE SCALE GENOMIC DNA]</scope>
    <source>
        <strain evidence="2">Foug A</strain>
    </source>
</reference>
<dbReference type="EMBL" id="KN822006">
    <property type="protein sequence ID" value="KIM69668.1"/>
    <property type="molecule type" value="Genomic_DNA"/>
</dbReference>
<sequence length="76" mass="8367">MAKEQEPNQAGALVSIKGYLRKSERGWSVQRQTVYKGGGLRSHSPSLVLGHVLSPVRLIPRHSLLLIANYTSEPVC</sequence>
<dbReference type="OrthoDB" id="2949413at2759"/>
<evidence type="ECO:0000313" key="2">
    <source>
        <dbReference type="Proteomes" id="UP000053989"/>
    </source>
</evidence>
<name>A0A0C3A7K3_9AGAM</name>
<dbReference type="Proteomes" id="UP000053989">
    <property type="component" value="Unassembled WGS sequence"/>
</dbReference>
<evidence type="ECO:0000313" key="1">
    <source>
        <dbReference type="EMBL" id="KIM69668.1"/>
    </source>
</evidence>
<accession>A0A0C3A7K3</accession>
<dbReference type="HOGENOM" id="CLU_2655911_0_0_1"/>
<organism evidence="1 2">
    <name type="scientific">Scleroderma citrinum Foug A</name>
    <dbReference type="NCBI Taxonomy" id="1036808"/>
    <lineage>
        <taxon>Eukaryota</taxon>
        <taxon>Fungi</taxon>
        <taxon>Dikarya</taxon>
        <taxon>Basidiomycota</taxon>
        <taxon>Agaricomycotina</taxon>
        <taxon>Agaricomycetes</taxon>
        <taxon>Agaricomycetidae</taxon>
        <taxon>Boletales</taxon>
        <taxon>Sclerodermatineae</taxon>
        <taxon>Sclerodermataceae</taxon>
        <taxon>Scleroderma</taxon>
    </lineage>
</organism>